<dbReference type="GO" id="GO:0004553">
    <property type="term" value="F:hydrolase activity, hydrolyzing O-glycosyl compounds"/>
    <property type="evidence" value="ECO:0007669"/>
    <property type="project" value="UniProtKB-ARBA"/>
</dbReference>
<evidence type="ECO:0000313" key="3">
    <source>
        <dbReference type="EMBL" id="QOW10421.1"/>
    </source>
</evidence>
<feature type="signal peptide" evidence="1">
    <location>
        <begin position="1"/>
        <end position="20"/>
    </location>
</feature>
<feature type="domain" description="Alginate lyase 2" evidence="2">
    <location>
        <begin position="41"/>
        <end position="296"/>
    </location>
</feature>
<reference evidence="3 4" key="1">
    <citation type="submission" date="2019-05" db="EMBL/GenBank/DDBJ databases">
        <title>Chryseobacterium sp. isolated from King George Island, maritime Antarctica.</title>
        <authorList>
            <person name="Peng X."/>
        </authorList>
    </citation>
    <scope>NUCLEOTIDE SEQUENCE [LARGE SCALE GENOMIC DNA]</scope>
    <source>
        <strain evidence="3 4">7-3A</strain>
    </source>
</reference>
<dbReference type="AlphaFoldDB" id="A0A7M2Y8E7"/>
<dbReference type="Pfam" id="PF08787">
    <property type="entry name" value="Alginate_lyase2"/>
    <property type="match status" value="1"/>
</dbReference>
<dbReference type="InterPro" id="IPR014895">
    <property type="entry name" value="Alginate_lyase_2"/>
</dbReference>
<dbReference type="RefSeq" id="WP_193810587.1">
    <property type="nucleotide sequence ID" value="NZ_CP040442.1"/>
</dbReference>
<accession>A0A7M2Y8E7</accession>
<dbReference type="Gene3D" id="2.60.120.200">
    <property type="match status" value="1"/>
</dbReference>
<evidence type="ECO:0000259" key="2">
    <source>
        <dbReference type="Pfam" id="PF08787"/>
    </source>
</evidence>
<proteinExistence type="predicted"/>
<name>A0A7M2Y8E7_9FLAO</name>
<dbReference type="SUPFAM" id="SSF49899">
    <property type="entry name" value="Concanavalin A-like lectins/glucanases"/>
    <property type="match status" value="1"/>
</dbReference>
<keyword evidence="4" id="KW-1185">Reference proteome</keyword>
<dbReference type="GO" id="GO:0005975">
    <property type="term" value="P:carbohydrate metabolic process"/>
    <property type="evidence" value="ECO:0007669"/>
    <property type="project" value="UniProtKB-ARBA"/>
</dbReference>
<keyword evidence="3" id="KW-0456">Lyase</keyword>
<dbReference type="GO" id="GO:0016829">
    <property type="term" value="F:lyase activity"/>
    <property type="evidence" value="ECO:0007669"/>
    <property type="project" value="UniProtKB-KW"/>
</dbReference>
<organism evidence="3 4">
    <name type="scientific">Kaistella flava</name>
    <name type="common">ex Peng et al. 2021</name>
    <dbReference type="NCBI Taxonomy" id="2038776"/>
    <lineage>
        <taxon>Bacteria</taxon>
        <taxon>Pseudomonadati</taxon>
        <taxon>Bacteroidota</taxon>
        <taxon>Flavobacteriia</taxon>
        <taxon>Flavobacteriales</taxon>
        <taxon>Weeksellaceae</taxon>
        <taxon>Chryseobacterium group</taxon>
        <taxon>Kaistella</taxon>
    </lineage>
</organism>
<protein>
    <submittedName>
        <fullName evidence="3">Polysaccharide lyase family 7 protein</fullName>
    </submittedName>
</protein>
<evidence type="ECO:0000256" key="1">
    <source>
        <dbReference type="SAM" id="SignalP"/>
    </source>
</evidence>
<dbReference type="KEGG" id="kfa:Q73A0000_08595"/>
<dbReference type="InterPro" id="IPR013320">
    <property type="entry name" value="ConA-like_dom_sf"/>
</dbReference>
<keyword evidence="1" id="KW-0732">Signal</keyword>
<sequence length="296" mass="32867">MKFVFFITMVLITLNSCSRAESNFVHSTIEPALPVTGYANINLSNWKVTLPVDVDNNGSPDEYSAAQLRDGGYRSLSAVKPFMYDDPTDQSLVFYTYPGTSTSNSDYSRTELREMINPINSKLNWTLTQGGIMEGKLKMVSITPDASNSGNNFHRVIVMQIHGIISTADMEKYGFTSNSAPPLLKIFWIDGRIKAYKKTLVNSNTTGVNLYSSSSSIWTDISHDFGVVGNDPFTLKIVASTGKLAVTLNGSNTHVFEDISLTKWPFENYFKAGNYLITTDPAAKSILKYYQLNVIH</sequence>
<dbReference type="EMBL" id="CP040442">
    <property type="protein sequence ID" value="QOW10421.1"/>
    <property type="molecule type" value="Genomic_DNA"/>
</dbReference>
<dbReference type="Proteomes" id="UP000594195">
    <property type="component" value="Chromosome"/>
</dbReference>
<gene>
    <name evidence="3" type="ORF">Q73A0000_08595</name>
</gene>
<evidence type="ECO:0000313" key="4">
    <source>
        <dbReference type="Proteomes" id="UP000594195"/>
    </source>
</evidence>
<feature type="chain" id="PRO_5032300366" evidence="1">
    <location>
        <begin position="21"/>
        <end position="296"/>
    </location>
</feature>